<evidence type="ECO:0000256" key="2">
    <source>
        <dbReference type="ARBA" id="ARBA00022723"/>
    </source>
</evidence>
<dbReference type="KEGG" id="cak:Caul_2466"/>
<evidence type="ECO:0000256" key="3">
    <source>
        <dbReference type="ARBA" id="ARBA00023004"/>
    </source>
</evidence>
<accession>B0SWG5</accession>
<evidence type="ECO:0000256" key="1">
    <source>
        <dbReference type="ARBA" id="ARBA00022617"/>
    </source>
</evidence>
<proteinExistence type="predicted"/>
<dbReference type="Gene3D" id="1.10.760.10">
    <property type="entry name" value="Cytochrome c-like domain"/>
    <property type="match status" value="1"/>
</dbReference>
<protein>
    <submittedName>
        <fullName evidence="6">Cytochrome c class I</fullName>
    </submittedName>
</protein>
<reference evidence="6" key="1">
    <citation type="submission" date="2008-01" db="EMBL/GenBank/DDBJ databases">
        <title>Complete sequence of chromosome of Caulobacter sp. K31.</title>
        <authorList>
            <consortium name="US DOE Joint Genome Institute"/>
            <person name="Copeland A."/>
            <person name="Lucas S."/>
            <person name="Lapidus A."/>
            <person name="Barry K."/>
            <person name="Glavina del Rio T."/>
            <person name="Dalin E."/>
            <person name="Tice H."/>
            <person name="Pitluck S."/>
            <person name="Bruce D."/>
            <person name="Goodwin L."/>
            <person name="Thompson L.S."/>
            <person name="Brettin T."/>
            <person name="Detter J.C."/>
            <person name="Han C."/>
            <person name="Schmutz J."/>
            <person name="Larimer F."/>
            <person name="Land M."/>
            <person name="Hauser L."/>
            <person name="Kyrpides N."/>
            <person name="Kim E."/>
            <person name="Stephens C."/>
            <person name="Richardson P."/>
        </authorList>
    </citation>
    <scope>NUCLEOTIDE SEQUENCE [LARGE SCALE GENOMIC DNA]</scope>
    <source>
        <strain evidence="6">K31</strain>
    </source>
</reference>
<dbReference type="GO" id="GO:0020037">
    <property type="term" value="F:heme binding"/>
    <property type="evidence" value="ECO:0007669"/>
    <property type="project" value="InterPro"/>
</dbReference>
<name>B0SWG5_CAUSK</name>
<dbReference type="eggNOG" id="COG2010">
    <property type="taxonomic scope" value="Bacteria"/>
</dbReference>
<dbReference type="OrthoDB" id="7190279at2"/>
<organism evidence="6">
    <name type="scientific">Caulobacter sp. (strain K31)</name>
    <dbReference type="NCBI Taxonomy" id="366602"/>
    <lineage>
        <taxon>Bacteria</taxon>
        <taxon>Pseudomonadati</taxon>
        <taxon>Pseudomonadota</taxon>
        <taxon>Alphaproteobacteria</taxon>
        <taxon>Caulobacterales</taxon>
        <taxon>Caulobacteraceae</taxon>
        <taxon>Caulobacter</taxon>
    </lineage>
</organism>
<dbReference type="PROSITE" id="PS51257">
    <property type="entry name" value="PROKAR_LIPOPROTEIN"/>
    <property type="match status" value="1"/>
</dbReference>
<keyword evidence="2 4" id="KW-0479">Metal-binding</keyword>
<dbReference type="InterPro" id="IPR036909">
    <property type="entry name" value="Cyt_c-like_dom_sf"/>
</dbReference>
<keyword evidence="1 4" id="KW-0349">Heme</keyword>
<dbReference type="GO" id="GO:0046872">
    <property type="term" value="F:metal ion binding"/>
    <property type="evidence" value="ECO:0007669"/>
    <property type="project" value="UniProtKB-KW"/>
</dbReference>
<dbReference type="HOGENOM" id="CLU_133116_0_1_5"/>
<dbReference type="AlphaFoldDB" id="B0SWG5"/>
<evidence type="ECO:0000256" key="4">
    <source>
        <dbReference type="PROSITE-ProRule" id="PRU00433"/>
    </source>
</evidence>
<dbReference type="SUPFAM" id="SSF46626">
    <property type="entry name" value="Cytochrome c"/>
    <property type="match status" value="1"/>
</dbReference>
<dbReference type="InterPro" id="IPR009056">
    <property type="entry name" value="Cyt_c-like_dom"/>
</dbReference>
<dbReference type="PROSITE" id="PS51007">
    <property type="entry name" value="CYTC"/>
    <property type="match status" value="1"/>
</dbReference>
<evidence type="ECO:0000313" key="6">
    <source>
        <dbReference type="EMBL" id="ABZ71593.1"/>
    </source>
</evidence>
<sequence length="138" mass="14241">MSARAGDAPTVAPRRILWGLVAAASSVLAGCAALAPLHPGPDLPLVETGRALALSECSSCHAVGAGGGAPATEAPSFSSVAERYRNYRLDWELETISQVGHYRMPAKMLTSAEISALSAYIRTLDSGKPSEASTPPAH</sequence>
<evidence type="ECO:0000259" key="5">
    <source>
        <dbReference type="PROSITE" id="PS51007"/>
    </source>
</evidence>
<dbReference type="GO" id="GO:0009055">
    <property type="term" value="F:electron transfer activity"/>
    <property type="evidence" value="ECO:0007669"/>
    <property type="project" value="InterPro"/>
</dbReference>
<dbReference type="EMBL" id="CP000927">
    <property type="protein sequence ID" value="ABZ71593.1"/>
    <property type="molecule type" value="Genomic_DNA"/>
</dbReference>
<feature type="domain" description="Cytochrome c" evidence="5">
    <location>
        <begin position="44"/>
        <end position="125"/>
    </location>
</feature>
<keyword evidence="3 4" id="KW-0408">Iron</keyword>
<dbReference type="Pfam" id="PF00034">
    <property type="entry name" value="Cytochrom_C"/>
    <property type="match status" value="1"/>
</dbReference>
<gene>
    <name evidence="6" type="ordered locus">Caul_2466</name>
</gene>
<dbReference type="STRING" id="366602.Caul_2466"/>